<feature type="zinc finger region" description="C3H1-type" evidence="5">
    <location>
        <begin position="281"/>
        <end position="310"/>
    </location>
</feature>
<evidence type="ECO:0000256" key="1">
    <source>
        <dbReference type="ARBA" id="ARBA00022723"/>
    </source>
</evidence>
<evidence type="ECO:0000256" key="5">
    <source>
        <dbReference type="PROSITE-ProRule" id="PRU00723"/>
    </source>
</evidence>
<dbReference type="InterPro" id="IPR036855">
    <property type="entry name" value="Znf_CCCH_sf"/>
</dbReference>
<evidence type="ECO:0000313" key="8">
    <source>
        <dbReference type="Proteomes" id="UP000748531"/>
    </source>
</evidence>
<dbReference type="InterPro" id="IPR000571">
    <property type="entry name" value="Znf_CCCH"/>
</dbReference>
<keyword evidence="4 5" id="KW-0862">Zinc</keyword>
<dbReference type="PANTHER" id="PTHR12547">
    <property type="entry name" value="CCCH ZINC FINGER/TIS11-RELATED"/>
    <property type="match status" value="1"/>
</dbReference>
<dbReference type="GO" id="GO:0003729">
    <property type="term" value="F:mRNA binding"/>
    <property type="evidence" value="ECO:0007669"/>
    <property type="project" value="InterPro"/>
</dbReference>
<feature type="domain" description="C3H1-type" evidence="6">
    <location>
        <begin position="320"/>
        <end position="348"/>
    </location>
</feature>
<keyword evidence="2" id="KW-0677">Repeat</keyword>
<dbReference type="EMBL" id="LUCH01001017">
    <property type="protein sequence ID" value="KAF5403835.1"/>
    <property type="molecule type" value="Genomic_DNA"/>
</dbReference>
<evidence type="ECO:0000259" key="6">
    <source>
        <dbReference type="PROSITE" id="PS50103"/>
    </source>
</evidence>
<dbReference type="GO" id="GO:0008270">
    <property type="term" value="F:zinc ion binding"/>
    <property type="evidence" value="ECO:0007669"/>
    <property type="project" value="UniProtKB-KW"/>
</dbReference>
<gene>
    <name evidence="7" type="ORF">PHET_02830</name>
</gene>
<name>A0A8J4T3X8_9TREM</name>
<proteinExistence type="predicted"/>
<evidence type="ECO:0000256" key="4">
    <source>
        <dbReference type="ARBA" id="ARBA00022833"/>
    </source>
</evidence>
<feature type="zinc finger region" description="C3H1-type" evidence="5">
    <location>
        <begin position="320"/>
        <end position="348"/>
    </location>
</feature>
<dbReference type="OrthoDB" id="410307at2759"/>
<reference evidence="7" key="1">
    <citation type="submission" date="2019-05" db="EMBL/GenBank/DDBJ databases">
        <title>Annotation for the trematode Paragonimus heterotremus.</title>
        <authorList>
            <person name="Choi Y.-J."/>
        </authorList>
    </citation>
    <scope>NUCLEOTIDE SEQUENCE</scope>
    <source>
        <strain evidence="7">LC</strain>
    </source>
</reference>
<dbReference type="Proteomes" id="UP000748531">
    <property type="component" value="Unassembled WGS sequence"/>
</dbReference>
<protein>
    <submittedName>
        <fullName evidence="7">Zinc finger protein 36 C3H1 type 1</fullName>
    </submittedName>
</protein>
<evidence type="ECO:0000256" key="3">
    <source>
        <dbReference type="ARBA" id="ARBA00022771"/>
    </source>
</evidence>
<keyword evidence="1 5" id="KW-0479">Metal-binding</keyword>
<dbReference type="SMART" id="SM00356">
    <property type="entry name" value="ZnF_C3H1"/>
    <property type="match status" value="2"/>
</dbReference>
<evidence type="ECO:0000256" key="2">
    <source>
        <dbReference type="ARBA" id="ARBA00022737"/>
    </source>
</evidence>
<sequence length="374" mass="41997">MYDSKECSVDYKISENNENIDYSLTALRWLPKNLLNSPTVDKYPVAITDLLVNSELSGPACTPSQALVTGFNLNHGGMKLTTQSGAHIVILDPYVAEQLVLNPIRAQLIACARSWTKEVQDQLGLSELIQARNSLSSVYEEYLDVFGQLPGPISKGKSYYLDYAFSGVVDEVEKQNLLETMQLAQRCMTEILHQEPNSTPKMRNSTNPLVCVSERPDDSVIPNYPPTNDNAIFGEHVVNNLEGKVKRKKRLPLQSVTPVNSIKPPKSNRPMKMDDMLFNVRYKTQPCRHYEQSGGFCLAGEDCHFAHGTAELRDPQNHPKFRTRVCRNFAENGSCNFGARCFFKHVKEQKSTDNGKQVVTVEVHQSAINDNNLD</sequence>
<organism evidence="7 8">
    <name type="scientific">Paragonimus heterotremus</name>
    <dbReference type="NCBI Taxonomy" id="100268"/>
    <lineage>
        <taxon>Eukaryota</taxon>
        <taxon>Metazoa</taxon>
        <taxon>Spiralia</taxon>
        <taxon>Lophotrochozoa</taxon>
        <taxon>Platyhelminthes</taxon>
        <taxon>Trematoda</taxon>
        <taxon>Digenea</taxon>
        <taxon>Plagiorchiida</taxon>
        <taxon>Troglotremata</taxon>
        <taxon>Troglotrematidae</taxon>
        <taxon>Paragonimus</taxon>
    </lineage>
</organism>
<feature type="domain" description="C3H1-type" evidence="6">
    <location>
        <begin position="281"/>
        <end position="310"/>
    </location>
</feature>
<dbReference type="PROSITE" id="PS50103">
    <property type="entry name" value="ZF_C3H1"/>
    <property type="match status" value="2"/>
</dbReference>
<keyword evidence="3 5" id="KW-0863">Zinc-finger</keyword>
<dbReference type="AlphaFoldDB" id="A0A8J4T3X8"/>
<dbReference type="SUPFAM" id="SSF90229">
    <property type="entry name" value="CCCH zinc finger"/>
    <property type="match status" value="2"/>
</dbReference>
<accession>A0A8J4T3X8</accession>
<dbReference type="Gene3D" id="4.10.1000.10">
    <property type="entry name" value="Zinc finger, CCCH-type"/>
    <property type="match status" value="2"/>
</dbReference>
<keyword evidence="8" id="KW-1185">Reference proteome</keyword>
<evidence type="ECO:0000313" key="7">
    <source>
        <dbReference type="EMBL" id="KAF5403835.1"/>
    </source>
</evidence>
<comment type="caution">
    <text evidence="7">The sequence shown here is derived from an EMBL/GenBank/DDBJ whole genome shotgun (WGS) entry which is preliminary data.</text>
</comment>
<dbReference type="Pfam" id="PF00642">
    <property type="entry name" value="zf-CCCH"/>
    <property type="match status" value="2"/>
</dbReference>
<dbReference type="InterPro" id="IPR045877">
    <property type="entry name" value="ZFP36-like"/>
</dbReference>